<dbReference type="RefSeq" id="WP_115175206.1">
    <property type="nucleotide sequence ID" value="NZ_UGNY01000001.1"/>
</dbReference>
<proteinExistence type="predicted"/>
<dbReference type="EMBL" id="UGNY01000001">
    <property type="protein sequence ID" value="STX38500.1"/>
    <property type="molecule type" value="Genomic_DNA"/>
</dbReference>
<accession>A0A378IU80</accession>
<keyword evidence="1" id="KW-0175">Coiled coil</keyword>
<name>A0A378IU80_9GAMM</name>
<dbReference type="Proteomes" id="UP000254033">
    <property type="component" value="Unassembled WGS sequence"/>
</dbReference>
<reference evidence="2 3" key="1">
    <citation type="submission" date="2018-06" db="EMBL/GenBank/DDBJ databases">
        <authorList>
            <consortium name="Pathogen Informatics"/>
            <person name="Doyle S."/>
        </authorList>
    </citation>
    <scope>NUCLEOTIDE SEQUENCE [LARGE SCALE GENOMIC DNA]</scope>
    <source>
        <strain evidence="2 3">NCTC11978</strain>
    </source>
</reference>
<evidence type="ECO:0008006" key="4">
    <source>
        <dbReference type="Google" id="ProtNLM"/>
    </source>
</evidence>
<evidence type="ECO:0000313" key="3">
    <source>
        <dbReference type="Proteomes" id="UP000254033"/>
    </source>
</evidence>
<evidence type="ECO:0000256" key="1">
    <source>
        <dbReference type="SAM" id="Coils"/>
    </source>
</evidence>
<feature type="coiled-coil region" evidence="1">
    <location>
        <begin position="565"/>
        <end position="592"/>
    </location>
</feature>
<organism evidence="2 3">
    <name type="scientific">Legionella feeleii</name>
    <dbReference type="NCBI Taxonomy" id="453"/>
    <lineage>
        <taxon>Bacteria</taxon>
        <taxon>Pseudomonadati</taxon>
        <taxon>Pseudomonadota</taxon>
        <taxon>Gammaproteobacteria</taxon>
        <taxon>Legionellales</taxon>
        <taxon>Legionellaceae</taxon>
        <taxon>Legionella</taxon>
    </lineage>
</organism>
<evidence type="ECO:0000313" key="2">
    <source>
        <dbReference type="EMBL" id="STX38500.1"/>
    </source>
</evidence>
<sequence length="1557" mass="176219">MGKDSKKTYPEFTNSPLGKFLSKLQAKLSQIRESRPVTADDPVEKIYSDQQLAAIGQGFEFLVKTALPIFDAGNSPSLFSTALPGMISSGLGLRSLLPIFYLPEYAVYEAIEKDLESMLTTWLDTKRIKLFTPENTDDFRVALKAEIRKQKEIRFAAANKIPNTNLDLILAKLDVVIDEFNFTKFNQEKYIDKKKLITRLNFDIKKELIGWNHQFKDFNPPFQLKVTDSGLYQLIVEFLLLLDTLPESLDACIPFLNPTALNLNLKSGIIAKLLSAAGLAPFQLASISNEESSSAYCYDLSIGQETTSFNADEHYREALPQSRVFLYELLKDYFAVYRETSHVKSERAKAKLIQDFITEETHWLQNKVKPYNERYQELNKSLPAEMGYEDKLNLLKQKMAAVNELLSDIEQLIEAVNSRNYQQQTFADLLAMHNMVVVLEADAALGLDVSYAASALPSTLIAEDQDRNFTAITVQQILQTKLYSTLNDLSRLQKQITDQQLDFARQDKLILQEWHEAVLKQHQEENERCLERLEDFRIESSETLRLDEIEIPDDSDDFELQIQSISKEFEDLAQYQEKLKKYEIQLEILQEGLNKPVPCPERLCQDDNRLIEEVEGCYTASKKKMSLCGQQLHEIAKLFESRKEVLEGQLRKVQAAKAFAEAMRSSNPEDIEILLSDKQEQLRELFVIQEKRTQDLSKKRLQLQQDEESPYRVEDEVLEKVEPLSTLLKKRNSITQTILAEIAAHSKQILAVDPGLAAYFDVKKLNSLAGVDATQRYLNKVFEDQRGLEGVDDGRDYPQMLAVLNAAYDCINESKERFPFRALTSLPALQGIVTGKNTGFEALLTLLDDSSTTKLWLAYSKSAPQNEVLLQARKQLLQLIESKRWSYQSKIQGRLILEKAQKDFLHAQDSLLFIRDLMILLPVLNNDIEELIRKRREQKRSDLLLAIEHEEHSLAQEEETAVALTQDVIILEQVVGLLRGCQTLNKLVAEVEASDTEFDSADLLYQNQEIINGRIEKAATQQGKLRPLLEKLARDVNNLNDNTAYLANIETISSLLHSSEQRILKFKEGVFCRKVSDLQAQIQVNKEAMEVLGKKLSAQSTGQEVPLDVQLSRLNTLLIQYSSFADARALITKCHSAIQSDLQAVNAENLKIQLCLVNNNAQQLRISNEQSLVSYLNQVDEILNTYESDLQTHSTTVNVGFSETTERYEANRSIFADTENYLSKFPQTTLVGLVSTLENLKPASEAVLHKLKAVCVASEVLRDLLARKQAINAALNNRIEARKSFAADSTGALDRYLVQRNGKYALKDYVLWTDGVARKQFVEQVKSELASYAESGKSEPLFTYINSQRGKFAGYNLQTILSQLLHGLNEQDRKIPKNYDDNQSEALIIEHQRALAALAVFDAAGGSNKDQFVRPIEQLYTEIEGIEQYGLGTGGLSDKQRETIIGLAQSLRTKVDTFIISNQEREVTREAVESFQAEFMYLAHTQDELMSKHASWWKPVLVNMVAAVTSFGIAVGLQLAASKWSTGRFAFFYDRSVGLERVDAVEKAAAAIAAPAA</sequence>
<protein>
    <recommendedName>
        <fullName evidence="4">Ankyrin repeat protein</fullName>
    </recommendedName>
</protein>
<gene>
    <name evidence="2" type="ORF">NCTC11978_01684</name>
</gene>
<feature type="coiled-coil region" evidence="1">
    <location>
        <begin position="921"/>
        <end position="967"/>
    </location>
</feature>